<gene>
    <name evidence="12" type="ORF">VFH_V137840</name>
</gene>
<sequence length="254" mass="27860">MEPVAAAITKNKTGYDSFWFTNVNMKVSSSDPLNWGIVAEAMKGSHLDEVKRMVEQYRKPVIRLGDETLTISHVAAIAHNHGVKVELSESVRTGVKASSDWVMESVENGTDTYGITTGFGSTSRRRTKQHCTLQKELIRFLSAGIFGTGSESNHTLPHTTTRAAMLVRINTLLQGYSGIRFEILEALVKLLNNNVTPCLPLRGTITASGDIIPLSYIVGLLTGRPNSKARGLYGEILDAKEAFQSAEINVDFFE</sequence>
<evidence type="ECO:0000256" key="4">
    <source>
        <dbReference type="ARBA" id="ARBA00007238"/>
    </source>
</evidence>
<dbReference type="AlphaFoldDB" id="A0AAV1AWC6"/>
<accession>A0AAV1AWC6</accession>
<dbReference type="SUPFAM" id="SSF48557">
    <property type="entry name" value="L-aspartase-like"/>
    <property type="match status" value="1"/>
</dbReference>
<reference evidence="12 13" key="1">
    <citation type="submission" date="2023-01" db="EMBL/GenBank/DDBJ databases">
        <authorList>
            <person name="Kreplak J."/>
        </authorList>
    </citation>
    <scope>NUCLEOTIDE SEQUENCE [LARGE SCALE GENOMIC DNA]</scope>
</reference>
<dbReference type="InterPro" id="IPR001106">
    <property type="entry name" value="Aromatic_Lyase"/>
</dbReference>
<dbReference type="EC" id="4.3.1.24" evidence="6"/>
<evidence type="ECO:0000256" key="3">
    <source>
        <dbReference type="ARBA" id="ARBA00005138"/>
    </source>
</evidence>
<dbReference type="SMR" id="A0AAV1AWC6"/>
<evidence type="ECO:0000256" key="2">
    <source>
        <dbReference type="ARBA" id="ARBA00004496"/>
    </source>
</evidence>
<evidence type="ECO:0000313" key="12">
    <source>
        <dbReference type="EMBL" id="CAI8614606.1"/>
    </source>
</evidence>
<evidence type="ECO:0000256" key="11">
    <source>
        <dbReference type="ARBA" id="ARBA00023537"/>
    </source>
</evidence>
<dbReference type="GO" id="GO:0045548">
    <property type="term" value="F:phenylalanine ammonia-lyase activity"/>
    <property type="evidence" value="ECO:0007669"/>
    <property type="project" value="UniProtKB-EC"/>
</dbReference>
<comment type="subcellular location">
    <subcellularLocation>
        <location evidence="2">Cytoplasm</location>
    </subcellularLocation>
</comment>
<proteinExistence type="inferred from homology"/>
<dbReference type="InterPro" id="IPR024083">
    <property type="entry name" value="Fumarase/histidase_N"/>
</dbReference>
<keyword evidence="10" id="KW-0456">Lyase</keyword>
<evidence type="ECO:0000313" key="13">
    <source>
        <dbReference type="Proteomes" id="UP001157006"/>
    </source>
</evidence>
<evidence type="ECO:0000256" key="8">
    <source>
        <dbReference type="ARBA" id="ARBA00023051"/>
    </source>
</evidence>
<evidence type="ECO:0000256" key="5">
    <source>
        <dbReference type="ARBA" id="ARBA00011881"/>
    </source>
</evidence>
<keyword evidence="7" id="KW-0963">Cytoplasm</keyword>
<keyword evidence="8" id="KW-0587">Phenylpropanoid metabolism</keyword>
<evidence type="ECO:0000256" key="10">
    <source>
        <dbReference type="ARBA" id="ARBA00023239"/>
    </source>
</evidence>
<organism evidence="12 13">
    <name type="scientific">Vicia faba</name>
    <name type="common">Broad bean</name>
    <name type="synonym">Faba vulgaris</name>
    <dbReference type="NCBI Taxonomy" id="3906"/>
    <lineage>
        <taxon>Eukaryota</taxon>
        <taxon>Viridiplantae</taxon>
        <taxon>Streptophyta</taxon>
        <taxon>Embryophyta</taxon>
        <taxon>Tracheophyta</taxon>
        <taxon>Spermatophyta</taxon>
        <taxon>Magnoliopsida</taxon>
        <taxon>eudicotyledons</taxon>
        <taxon>Gunneridae</taxon>
        <taxon>Pentapetalae</taxon>
        <taxon>rosids</taxon>
        <taxon>fabids</taxon>
        <taxon>Fabales</taxon>
        <taxon>Fabaceae</taxon>
        <taxon>Papilionoideae</taxon>
        <taxon>50 kb inversion clade</taxon>
        <taxon>NPAAA clade</taxon>
        <taxon>Hologalegina</taxon>
        <taxon>IRL clade</taxon>
        <taxon>Fabeae</taxon>
        <taxon>Vicia</taxon>
    </lineage>
</organism>
<comment type="pathway">
    <text evidence="3">Phenylpropanoid metabolism; trans-cinnamate biosynthesis; trans-cinnamate from L-phenylalanine: step 1/1.</text>
</comment>
<dbReference type="InterPro" id="IPR008948">
    <property type="entry name" value="L-Aspartase-like"/>
</dbReference>
<dbReference type="PANTHER" id="PTHR10362">
    <property type="entry name" value="HISTIDINE AMMONIA-LYASE"/>
    <property type="match status" value="1"/>
</dbReference>
<dbReference type="GO" id="GO:0009698">
    <property type="term" value="P:phenylpropanoid metabolic process"/>
    <property type="evidence" value="ECO:0007669"/>
    <property type="project" value="UniProtKB-KW"/>
</dbReference>
<dbReference type="Proteomes" id="UP001157006">
    <property type="component" value="Chromosome 5"/>
</dbReference>
<comment type="catalytic activity">
    <reaction evidence="11">
        <text>L-phenylalanine = (E)-cinnamate + NH4(+)</text>
        <dbReference type="Rhea" id="RHEA:21384"/>
        <dbReference type="ChEBI" id="CHEBI:15669"/>
        <dbReference type="ChEBI" id="CHEBI:28938"/>
        <dbReference type="ChEBI" id="CHEBI:58095"/>
        <dbReference type="EC" id="4.3.1.24"/>
    </reaction>
</comment>
<evidence type="ECO:0000256" key="1">
    <source>
        <dbReference type="ARBA" id="ARBA00002235"/>
    </source>
</evidence>
<evidence type="ECO:0000256" key="7">
    <source>
        <dbReference type="ARBA" id="ARBA00022490"/>
    </source>
</evidence>
<protein>
    <recommendedName>
        <fullName evidence="6">phenylalanine ammonia-lyase</fullName>
        <ecNumber evidence="6">4.3.1.24</ecNumber>
    </recommendedName>
</protein>
<dbReference type="GO" id="GO:0005737">
    <property type="term" value="C:cytoplasm"/>
    <property type="evidence" value="ECO:0007669"/>
    <property type="project" value="UniProtKB-SubCell"/>
</dbReference>
<name>A0AAV1AWC6_VICFA</name>
<comment type="similarity">
    <text evidence="4">Belongs to the PAL/histidase family.</text>
</comment>
<evidence type="ECO:0000256" key="6">
    <source>
        <dbReference type="ARBA" id="ARBA00012139"/>
    </source>
</evidence>
<comment type="subunit">
    <text evidence="5">Homotetramer.</text>
</comment>
<keyword evidence="9" id="KW-0585">Phenylalanine catabolism</keyword>
<dbReference type="Pfam" id="PF00221">
    <property type="entry name" value="Lyase_aromatic"/>
    <property type="match status" value="1"/>
</dbReference>
<keyword evidence="13" id="KW-1185">Reference proteome</keyword>
<evidence type="ECO:0000256" key="9">
    <source>
        <dbReference type="ARBA" id="ARBA00023232"/>
    </source>
</evidence>
<dbReference type="Gene3D" id="1.10.275.10">
    <property type="entry name" value="Fumarase/aspartase (N-terminal domain)"/>
    <property type="match status" value="1"/>
</dbReference>
<comment type="function">
    <text evidence="1">This is a key enzyme of plant metabolism catalyzing the first reaction in the biosynthesis from L-phenylalanine of a wide variety of natural products based on the phenylpropane skeleton.</text>
</comment>
<dbReference type="FunFam" id="1.10.275.10:FF:000009">
    <property type="entry name" value="Phenylalanine ammonia-lyase"/>
    <property type="match status" value="1"/>
</dbReference>
<dbReference type="GO" id="GO:0006559">
    <property type="term" value="P:L-phenylalanine catabolic process"/>
    <property type="evidence" value="ECO:0007669"/>
    <property type="project" value="UniProtKB-KW"/>
</dbReference>
<dbReference type="EMBL" id="OX451740">
    <property type="protein sequence ID" value="CAI8614606.1"/>
    <property type="molecule type" value="Genomic_DNA"/>
</dbReference>